<dbReference type="Proteomes" id="UP001165342">
    <property type="component" value="Unassembled WGS sequence"/>
</dbReference>
<evidence type="ECO:0000313" key="4">
    <source>
        <dbReference type="Proteomes" id="UP001165342"/>
    </source>
</evidence>
<feature type="region of interest" description="Disordered" evidence="1">
    <location>
        <begin position="1"/>
        <end position="39"/>
    </location>
</feature>
<organism evidence="3 4">
    <name type="scientific">Sphingomonas hankyongi</name>
    <dbReference type="NCBI Taxonomy" id="2908209"/>
    <lineage>
        <taxon>Bacteria</taxon>
        <taxon>Pseudomonadati</taxon>
        <taxon>Pseudomonadota</taxon>
        <taxon>Alphaproteobacteria</taxon>
        <taxon>Sphingomonadales</taxon>
        <taxon>Sphingomonadaceae</taxon>
        <taxon>Sphingomonas</taxon>
    </lineage>
</organism>
<gene>
    <name evidence="3" type="ORF">LZ538_00015</name>
</gene>
<accession>A0ABT0RXU4</accession>
<feature type="domain" description="DUF5681" evidence="2">
    <location>
        <begin position="19"/>
        <end position="94"/>
    </location>
</feature>
<dbReference type="EMBL" id="JAMGBE010000001">
    <property type="protein sequence ID" value="MCL6728439.1"/>
    <property type="molecule type" value="Genomic_DNA"/>
</dbReference>
<keyword evidence="4" id="KW-1185">Reference proteome</keyword>
<feature type="compositionally biased region" description="Polar residues" evidence="1">
    <location>
        <begin position="18"/>
        <end position="28"/>
    </location>
</feature>
<protein>
    <submittedName>
        <fullName evidence="3">DUF5681 domain-containing protein</fullName>
    </submittedName>
</protein>
<name>A0ABT0RXU4_9SPHN</name>
<dbReference type="InterPro" id="IPR043736">
    <property type="entry name" value="DUF5681"/>
</dbReference>
<dbReference type="Pfam" id="PF18932">
    <property type="entry name" value="DUF5681"/>
    <property type="match status" value="1"/>
</dbReference>
<feature type="compositionally biased region" description="Basic and acidic residues" evidence="1">
    <location>
        <begin position="1"/>
        <end position="10"/>
    </location>
</feature>
<sequence length="128" mass="13719">MARLRNEPAEKVGPGNPPRSTQFRKGQSGNPGGRPKKERDFVKLVEKELDEIVSGTENGKTVNLMKRQLIVKKLVNDAANGNLRAIDRVIALVSASSDEDKMVVIDPAVLASFLRRHGGGSDGEGGAS</sequence>
<evidence type="ECO:0000256" key="1">
    <source>
        <dbReference type="SAM" id="MobiDB-lite"/>
    </source>
</evidence>
<evidence type="ECO:0000259" key="2">
    <source>
        <dbReference type="Pfam" id="PF18932"/>
    </source>
</evidence>
<dbReference type="RefSeq" id="WP_249829951.1">
    <property type="nucleotide sequence ID" value="NZ_JAMGBE010000001.1"/>
</dbReference>
<proteinExistence type="predicted"/>
<comment type="caution">
    <text evidence="3">The sequence shown here is derived from an EMBL/GenBank/DDBJ whole genome shotgun (WGS) entry which is preliminary data.</text>
</comment>
<reference evidence="3" key="1">
    <citation type="submission" date="2022-05" db="EMBL/GenBank/DDBJ databases">
        <authorList>
            <person name="Jo J.-H."/>
            <person name="Im W.-T."/>
        </authorList>
    </citation>
    <scope>NUCLEOTIDE SEQUENCE</scope>
    <source>
        <strain evidence="3">SE220</strain>
    </source>
</reference>
<evidence type="ECO:0000313" key="3">
    <source>
        <dbReference type="EMBL" id="MCL6728439.1"/>
    </source>
</evidence>